<dbReference type="Proteomes" id="UP000181790">
    <property type="component" value="Unassembled WGS sequence"/>
</dbReference>
<accession>A0A1S2VK98</accession>
<dbReference type="EMBL" id="MORL01000004">
    <property type="protein sequence ID" value="OIN59191.1"/>
    <property type="molecule type" value="Genomic_DNA"/>
</dbReference>
<comment type="caution">
    <text evidence="9">The sequence shown here is derived from an EMBL/GenBank/DDBJ whole genome shotgun (WGS) entry which is preliminary data.</text>
</comment>
<reference evidence="9 10" key="1">
    <citation type="submission" date="2016-10" db="EMBL/GenBank/DDBJ databases">
        <title>Arsenicibacter rosenii gen. nov., sp. nov., an efficient arsenic-methylating bacterium isolated from an arsenic-contaminated paddy soil.</title>
        <authorList>
            <person name="Huang K."/>
        </authorList>
    </citation>
    <scope>NUCLEOTIDE SEQUENCE [LARGE SCALE GENOMIC DNA]</scope>
    <source>
        <strain evidence="9 10">SM-1</strain>
    </source>
</reference>
<keyword evidence="5" id="KW-0732">Signal</keyword>
<dbReference type="InterPro" id="IPR022409">
    <property type="entry name" value="PKD/Chitinase_dom"/>
</dbReference>
<dbReference type="NCBIfam" id="TIGR04214">
    <property type="entry name" value="CSLREA_Nterm"/>
    <property type="match status" value="1"/>
</dbReference>
<dbReference type="InterPro" id="IPR013783">
    <property type="entry name" value="Ig-like_fold"/>
</dbReference>
<dbReference type="InterPro" id="IPR015919">
    <property type="entry name" value="Cadherin-like_sf"/>
</dbReference>
<keyword evidence="4" id="KW-0964">Secreted</keyword>
<protein>
    <recommendedName>
        <fullName evidence="8">PKD/Chitinase domain-containing protein</fullName>
    </recommendedName>
</protein>
<evidence type="ECO:0000259" key="8">
    <source>
        <dbReference type="SMART" id="SM00089"/>
    </source>
</evidence>
<dbReference type="SMART" id="SM00089">
    <property type="entry name" value="PKD"/>
    <property type="match status" value="5"/>
</dbReference>
<evidence type="ECO:0000256" key="7">
    <source>
        <dbReference type="ARBA" id="ARBA00023237"/>
    </source>
</evidence>
<dbReference type="InterPro" id="IPR011042">
    <property type="entry name" value="6-blade_b-propeller_TolB-like"/>
</dbReference>
<feature type="domain" description="PKD/Chitinase" evidence="8">
    <location>
        <begin position="926"/>
        <end position="1002"/>
    </location>
</feature>
<comment type="subcellular location">
    <subcellularLocation>
        <location evidence="1">Cell envelope</location>
    </subcellularLocation>
    <subcellularLocation>
        <location evidence="2">Cell outer membrane</location>
    </subcellularLocation>
    <subcellularLocation>
        <location evidence="3">Secreted</location>
    </subcellularLocation>
</comment>
<evidence type="ECO:0000256" key="6">
    <source>
        <dbReference type="ARBA" id="ARBA00023136"/>
    </source>
</evidence>
<evidence type="ECO:0000256" key="1">
    <source>
        <dbReference type="ARBA" id="ARBA00004196"/>
    </source>
</evidence>
<dbReference type="GO" id="GO:0005509">
    <property type="term" value="F:calcium ion binding"/>
    <property type="evidence" value="ECO:0007669"/>
    <property type="project" value="InterPro"/>
</dbReference>
<evidence type="ECO:0000313" key="10">
    <source>
        <dbReference type="Proteomes" id="UP000181790"/>
    </source>
</evidence>
<name>A0A1S2VK98_9BACT</name>
<keyword evidence="10" id="KW-1185">Reference proteome</keyword>
<dbReference type="Gene3D" id="2.60.40.10">
    <property type="entry name" value="Immunoglobulins"/>
    <property type="match status" value="1"/>
</dbReference>
<evidence type="ECO:0000256" key="5">
    <source>
        <dbReference type="ARBA" id="ARBA00022729"/>
    </source>
</evidence>
<evidence type="ECO:0000313" key="9">
    <source>
        <dbReference type="EMBL" id="OIN59191.1"/>
    </source>
</evidence>
<dbReference type="SUPFAM" id="SSF49313">
    <property type="entry name" value="Cadherin-like"/>
    <property type="match status" value="1"/>
</dbReference>
<feature type="domain" description="PKD/Chitinase" evidence="8">
    <location>
        <begin position="744"/>
        <end position="833"/>
    </location>
</feature>
<evidence type="ECO:0000256" key="3">
    <source>
        <dbReference type="ARBA" id="ARBA00004613"/>
    </source>
</evidence>
<dbReference type="SUPFAM" id="SSF63825">
    <property type="entry name" value="YWTD domain"/>
    <property type="match status" value="1"/>
</dbReference>
<dbReference type="InterPro" id="IPR026457">
    <property type="entry name" value="CSLREA_Nterm"/>
</dbReference>
<keyword evidence="6" id="KW-0472">Membrane</keyword>
<dbReference type="GO" id="GO:0005576">
    <property type="term" value="C:extracellular region"/>
    <property type="evidence" value="ECO:0007669"/>
    <property type="project" value="UniProtKB-SubCell"/>
</dbReference>
<dbReference type="Gene3D" id="2.120.10.30">
    <property type="entry name" value="TolB, C-terminal domain"/>
    <property type="match status" value="1"/>
</dbReference>
<feature type="domain" description="PKD/Chitinase" evidence="8">
    <location>
        <begin position="1010"/>
        <end position="1083"/>
    </location>
</feature>
<feature type="domain" description="PKD/Chitinase" evidence="8">
    <location>
        <begin position="1242"/>
        <end position="1315"/>
    </location>
</feature>
<organism evidence="9 10">
    <name type="scientific">Arsenicibacter rosenii</name>
    <dbReference type="NCBI Taxonomy" id="1750698"/>
    <lineage>
        <taxon>Bacteria</taxon>
        <taxon>Pseudomonadati</taxon>
        <taxon>Bacteroidota</taxon>
        <taxon>Cytophagia</taxon>
        <taxon>Cytophagales</taxon>
        <taxon>Spirosomataceae</taxon>
        <taxon>Arsenicibacter</taxon>
    </lineage>
</organism>
<gene>
    <name evidence="9" type="ORF">BLX24_09355</name>
</gene>
<dbReference type="NCBIfam" id="TIGR01376">
    <property type="entry name" value="POMP_repeat"/>
    <property type="match status" value="1"/>
</dbReference>
<sequence>MVAPVHAQVFYAQSDGSGGTSGDQLRSVNINGTNDRQIATGFTSNIGAIAADRANNRVFVSNGVATGGAIYAVDVTSGVATTFLNTSSIVQGMAVDNVNGYLYYTLNDNQGTTTTDELRRIGLDGTGDVRIATGFALIIGDIALDVANDRAFIGDRSTSTPKIFSVNLSTGTATTLVTITAGSTSRGLAVDLTNGYLYYAINDNAVSTNDEIRRIGLTGSGDTRIATNFVTGIGEIALNKDVNKLLVADNNSTSGVIKQITLPANTTATFFTPSTANIITGIEIVDCWSGFTVNSTLDGSDANPGDGVCRTSGGVCTLRAAIQEANALTSCGPLLITLPAGQTIGITSALPTVTFSGTIAGGSELCPATGTGGSTIARTSAAEFGIFYQTGGQLTLRDLTIANGNAPSGNDLGGAIALFSNCTLLADRCVFRNNVAGSGGAIYSAGGSVSVNETFFDDNSASLGSAGYFNQGSAVITNSSVRHEMAVTNMIFDLAEGSLVLKNIAIGGNGPIGEIIRQNAGYGGPSSLSVLHSTFNLPNATYLIESNKYAATQRLYLQNNVFGPSTDNPLYFGGSSGSLNSTSGGGNVFARDADAGNIPGAGFTPVASDKQNVGAALALGSLTTVSGACLPVVPLGCFSPAINAAVSSTITTDILGNTQVGSARDAGSYESTNAASVTFTVAGSGTACAGRALTLTASGCTGGTVNWPGGITGNVYSNTLAGIYTATCTVGACATTASGTITAGAAPSIAVPVLTTAVVGNALANALSFTASGVGAPFTFAYSALPAGITLSSNTSPILSFNGTPTEPGTYPISITATNSNNCQTVSNTYALTVSCATMAVSASANPATCQGAGSLTFVTTLPAGTYSVSYTGSGSPKTVTVSGGRFTVTGLPAGTYSNFSLTYGSGACLLTDNRTITLTDPASPTVTVTANQSGSLTCSQTSLTLTATGGSSYTFTGPGILSQNALAGTAVVNAAGVYSVTGSNAAGCRDTDQTTVTGSTTAPTGVGLSASQSGTLTCTSRSLTLTASATGSGLSYVFSGPGVLAQSGSSATVNASGTYTVVVTGSNGCTATATTTVYSNTTAPSVSLLPSSATLTCASPVVTLTATAGYANYAFSSGQNGPGNTLTVSSAGTYSVVATGANGCTATTSVGVQSSTAVITGNLTASGAISCPSPSVTLTATPASLTYTFGGGASQIGTTNQAVVNVAGLYSVTITDASGCTAVAQTTVTGSTTAPTGVGLSASQSGTLTCTSRSLTLTASATGSGLSYVFSGPGVLAQSGSSATVNASGTYTVVVTGSNGCTATATTTVYSNTTAPSVSLLPSSATLTCASPVVTLTATAGYANYAFSSGQNGPGNTLTVSSAGPYSVVATGANGCTATTSVGVQSSTSAPTVSITPMNATLTCASPTVVLTAIGSGTAVWSTGVSASTILAGTAGLYSVTLTNASGCTATTSTFVNSNTILAGLVATVNGALGCGSSSAQIIASAPGAASFTVLGPSAYQQTNTNGQFTVTTAGQYTVIAIGTSGCMSSTTVTVISGGVQPTASNLVASGVLGGGVCQLTLSANIVGDRAVFTGPGGYVFTNAYRTPAARTVTAPMVKQPGTYTLKVYSGNCESVYTIGVTGTACQE</sequence>
<dbReference type="InterPro" id="IPR003368">
    <property type="entry name" value="POMP_repeat"/>
</dbReference>
<dbReference type="SUPFAM" id="SSF51126">
    <property type="entry name" value="Pectin lyase-like"/>
    <property type="match status" value="1"/>
</dbReference>
<evidence type="ECO:0000256" key="2">
    <source>
        <dbReference type="ARBA" id="ARBA00004442"/>
    </source>
</evidence>
<dbReference type="InterPro" id="IPR011050">
    <property type="entry name" value="Pectin_lyase_fold/virulence"/>
</dbReference>
<dbReference type="GO" id="GO:0009279">
    <property type="term" value="C:cell outer membrane"/>
    <property type="evidence" value="ECO:0007669"/>
    <property type="project" value="UniProtKB-SubCell"/>
</dbReference>
<proteinExistence type="predicted"/>
<feature type="domain" description="PKD/Chitinase" evidence="8">
    <location>
        <begin position="1157"/>
        <end position="1234"/>
    </location>
</feature>
<evidence type="ECO:0000256" key="4">
    <source>
        <dbReference type="ARBA" id="ARBA00022525"/>
    </source>
</evidence>
<keyword evidence="7" id="KW-0998">Cell outer membrane</keyword>